<sequence length="389" mass="42792">MTAQENRFAPDLSTLSRSEWLTALRRIGEEFGFAESLGKKHAGIFVEEGDTLLVSFESMGAIETLSDTRTPLGFDMVGTRGWSSLSLLSRGDTWFRDPELYAFFDQLLDDGFFDEFERVIFYGAGPAGYAAGAYSVAAPGARVMMLQPRATLDPRMTEWDDRFTEMRRQSFTDRYGYAPDMIEAAQQGYVLFDPRDRLDAMHAALFARPNVARLRMPFMGTTLQADLRTLDLLPALLSAVAEDRLTTEHFAQLMRIRRDHPPYLRRLLARLDAEGRKGLARSLCRNVVARMEAPASAAASPSSKPRKTEPHLRFSGLQNTLGGARATCGGRAPSDAATGDALPPSSPPQGPPRHRPSDAREGTAPPSAAQPRKPRRFGARTSGAPPPAC</sequence>
<comment type="caution">
    <text evidence="2">The sequence shown here is derived from an EMBL/GenBank/DDBJ whole genome shotgun (WGS) entry which is preliminary data.</text>
</comment>
<keyword evidence="3" id="KW-1185">Reference proteome</keyword>
<feature type="region of interest" description="Disordered" evidence="1">
    <location>
        <begin position="320"/>
        <end position="389"/>
    </location>
</feature>
<gene>
    <name evidence="2" type="ORF">ABFB10_17765</name>
</gene>
<evidence type="ECO:0000313" key="2">
    <source>
        <dbReference type="EMBL" id="MEN9062554.1"/>
    </source>
</evidence>
<dbReference type="Proteomes" id="UP001428774">
    <property type="component" value="Unassembled WGS sequence"/>
</dbReference>
<organism evidence="2 3">
    <name type="scientific">Ponticoccus litoralis</name>
    <dbReference type="NCBI Taxonomy" id="422297"/>
    <lineage>
        <taxon>Bacteria</taxon>
        <taxon>Pseudomonadati</taxon>
        <taxon>Pseudomonadota</taxon>
        <taxon>Alphaproteobacteria</taxon>
        <taxon>Rhodobacterales</taxon>
        <taxon>Roseobacteraceae</taxon>
        <taxon>Ponticoccus</taxon>
    </lineage>
</organism>
<dbReference type="AlphaFoldDB" id="A0AAW9SN95"/>
<reference evidence="2 3" key="1">
    <citation type="submission" date="2024-05" db="EMBL/GenBank/DDBJ databases">
        <title>Genome sequence of Ponticoccus litoralis KCCM 90028.</title>
        <authorList>
            <person name="Kim J.M."/>
            <person name="Lee J.K."/>
            <person name="Choi B.J."/>
            <person name="Bayburt H."/>
            <person name="Baek J.H."/>
            <person name="Jeon C.O."/>
        </authorList>
    </citation>
    <scope>NUCLEOTIDE SEQUENCE [LARGE SCALE GENOMIC DNA]</scope>
    <source>
        <strain evidence="2 3">KCCM 90028</strain>
    </source>
</reference>
<proteinExistence type="predicted"/>
<evidence type="ECO:0000313" key="3">
    <source>
        <dbReference type="Proteomes" id="UP001428774"/>
    </source>
</evidence>
<dbReference type="EMBL" id="JBDNCH010000002">
    <property type="protein sequence ID" value="MEN9062554.1"/>
    <property type="molecule type" value="Genomic_DNA"/>
</dbReference>
<protein>
    <submittedName>
        <fullName evidence="2">Phosphoadenosine phosphosulfate reductase</fullName>
    </submittedName>
</protein>
<accession>A0AAW9SN95</accession>
<name>A0AAW9SN95_9RHOB</name>
<dbReference type="RefSeq" id="WP_347167510.1">
    <property type="nucleotide sequence ID" value="NZ_JBDNCH010000002.1"/>
</dbReference>
<evidence type="ECO:0000256" key="1">
    <source>
        <dbReference type="SAM" id="MobiDB-lite"/>
    </source>
</evidence>